<reference evidence="9 10" key="1">
    <citation type="submission" date="2024-04" db="EMBL/GenBank/DDBJ databases">
        <authorList>
            <consortium name="Genoscope - CEA"/>
            <person name="William W."/>
        </authorList>
    </citation>
    <scope>NUCLEOTIDE SEQUENCE [LARGE SCALE GENOMIC DNA]</scope>
</reference>
<dbReference type="Gene3D" id="2.30.130.40">
    <property type="entry name" value="LON domain-like"/>
    <property type="match status" value="1"/>
</dbReference>
<sequence length="795" mass="89269">MVDLAKEAFSTNNFRLAADIYERTIRENGPTSELFLGLADSCARGGNFAKAFESYKIAYRYGKVTPEKLKHLVVGLIDTVKQDLTNSGSQQITKRSCMFTCGLCRGLLADPVTVPCGHTFCRKCFEKDKSKSCEVCGIVHYRLKLRNLNSNVILTNLIDKWFPNECKASSLKKAGNDYFTKGEYINAIKVYTEAIEMAPNDHLLRSNRCHAYASLDRYEDALADAELVIQLRPDWPKGYFRKGCAIYGLGCYEDAAVAFLQCLALDQKVSSAKDYLSKALDKILSALPSDDPKAEALQQRSNPTLLQQLIEENFSSPLLLPNISSTLSNLAKIVKDTINTASNFSQEPTPQLMVAPGEPSLSLNEGKVKNDIDRQNACQESKLKETEVQEYLSEKLRCNSLPDCSLVDHLEIKKVTKPRSHSPLPPSPVSRKRLRNPSTAQIPLSPTRSSPQKVLKSTSNSSASDKSLSPLTAAVAEPAFPTHMKPEQTNIEDLECGLCYRLFFEPVTTPCGHTFCRKCLDRCLDHTVTCPMCKGNLAEYLAERRQAVTDAIQCIMETYFKQEYIERCKINDEEMIELARMGSDQQSEIPVFVCTLTFPTIACPLHIFEPRYRLMVRQCMESGTRQFGMCLPSSDNDNEFSDFGCMLEIRDVQYFPDGRSVVDTKGGRRFKVISRGKRDGYNTAKVEFLSDKPIAPEDTQSVNALQIEIHAMINTWLSKLPSSHNARIRQHFGVLPELDTSFSFSVNGPAWAWWAMAVLPLDSRVQMAMLGMCSLKERLIALKKIVEYMNRRGSR</sequence>
<evidence type="ECO:0000259" key="8">
    <source>
        <dbReference type="PROSITE" id="PS51787"/>
    </source>
</evidence>
<comment type="caution">
    <text evidence="9">The sequence shown here is derived from an EMBL/GenBank/DDBJ whole genome shotgun (WGS) entry which is preliminary data.</text>
</comment>
<evidence type="ECO:0000256" key="1">
    <source>
        <dbReference type="ARBA" id="ARBA00022723"/>
    </source>
</evidence>
<dbReference type="PROSITE" id="PS50005">
    <property type="entry name" value="TPR"/>
    <property type="match status" value="1"/>
</dbReference>
<evidence type="ECO:0000256" key="6">
    <source>
        <dbReference type="SAM" id="MobiDB-lite"/>
    </source>
</evidence>
<dbReference type="EMBL" id="CAXITT010000373">
    <property type="protein sequence ID" value="CAL1540144.1"/>
    <property type="molecule type" value="Genomic_DNA"/>
</dbReference>
<protein>
    <recommendedName>
        <fullName evidence="11">LON peptidase N-terminal domain and RING finger protein 3</fullName>
    </recommendedName>
</protein>
<feature type="domain" description="Lon N-terminal" evidence="8">
    <location>
        <begin position="586"/>
        <end position="790"/>
    </location>
</feature>
<evidence type="ECO:0000256" key="3">
    <source>
        <dbReference type="ARBA" id="ARBA00022833"/>
    </source>
</evidence>
<dbReference type="PROSITE" id="PS50089">
    <property type="entry name" value="ZF_RING_2"/>
    <property type="match status" value="2"/>
</dbReference>
<evidence type="ECO:0000256" key="5">
    <source>
        <dbReference type="PROSITE-ProRule" id="PRU00339"/>
    </source>
</evidence>
<dbReference type="SUPFAM" id="SSF88697">
    <property type="entry name" value="PUA domain-like"/>
    <property type="match status" value="1"/>
</dbReference>
<feature type="repeat" description="TPR" evidence="5">
    <location>
        <begin position="168"/>
        <end position="201"/>
    </location>
</feature>
<dbReference type="AlphaFoldDB" id="A0AAV2I0V0"/>
<evidence type="ECO:0000313" key="9">
    <source>
        <dbReference type="EMBL" id="CAL1540144.1"/>
    </source>
</evidence>
<dbReference type="SMART" id="SM00464">
    <property type="entry name" value="LON"/>
    <property type="match status" value="1"/>
</dbReference>
<dbReference type="InterPro" id="IPR017907">
    <property type="entry name" value="Znf_RING_CS"/>
</dbReference>
<evidence type="ECO:0000313" key="10">
    <source>
        <dbReference type="Proteomes" id="UP001497497"/>
    </source>
</evidence>
<dbReference type="PANTHER" id="PTHR23327">
    <property type="entry name" value="RING FINGER PROTEIN 127"/>
    <property type="match status" value="1"/>
</dbReference>
<dbReference type="InterPro" id="IPR019734">
    <property type="entry name" value="TPR_rpt"/>
</dbReference>
<keyword evidence="2 4" id="KW-0863">Zinc-finger</keyword>
<dbReference type="Pfam" id="PF13923">
    <property type="entry name" value="zf-C3HC4_2"/>
    <property type="match status" value="2"/>
</dbReference>
<evidence type="ECO:0000256" key="4">
    <source>
        <dbReference type="PROSITE-ProRule" id="PRU00175"/>
    </source>
</evidence>
<dbReference type="Pfam" id="PF02190">
    <property type="entry name" value="LON_substr_bdg"/>
    <property type="match status" value="1"/>
</dbReference>
<evidence type="ECO:0000259" key="7">
    <source>
        <dbReference type="PROSITE" id="PS50089"/>
    </source>
</evidence>
<dbReference type="Pfam" id="PF13432">
    <property type="entry name" value="TPR_16"/>
    <property type="match status" value="1"/>
</dbReference>
<evidence type="ECO:0000256" key="2">
    <source>
        <dbReference type="ARBA" id="ARBA00022771"/>
    </source>
</evidence>
<dbReference type="Pfam" id="PF13181">
    <property type="entry name" value="TPR_8"/>
    <property type="match status" value="1"/>
</dbReference>
<dbReference type="SMART" id="SM00028">
    <property type="entry name" value="TPR"/>
    <property type="match status" value="4"/>
</dbReference>
<dbReference type="GO" id="GO:0005737">
    <property type="term" value="C:cytoplasm"/>
    <property type="evidence" value="ECO:0007669"/>
    <property type="project" value="UniProtKB-ARBA"/>
</dbReference>
<dbReference type="Gene3D" id="3.30.40.10">
    <property type="entry name" value="Zinc/RING finger domain, C3HC4 (zinc finger)"/>
    <property type="match status" value="2"/>
</dbReference>
<feature type="compositionally biased region" description="Low complexity" evidence="6">
    <location>
        <begin position="457"/>
        <end position="469"/>
    </location>
</feature>
<dbReference type="CDD" id="cd16514">
    <property type="entry name" value="RING-HC_LONFs_rpt2"/>
    <property type="match status" value="1"/>
</dbReference>
<evidence type="ECO:0008006" key="11">
    <source>
        <dbReference type="Google" id="ProtNLM"/>
    </source>
</evidence>
<dbReference type="Proteomes" id="UP001497497">
    <property type="component" value="Unassembled WGS sequence"/>
</dbReference>
<dbReference type="Gene3D" id="1.25.40.10">
    <property type="entry name" value="Tetratricopeptide repeat domain"/>
    <property type="match status" value="1"/>
</dbReference>
<accession>A0AAV2I0V0</accession>
<dbReference type="GO" id="GO:0061630">
    <property type="term" value="F:ubiquitin protein ligase activity"/>
    <property type="evidence" value="ECO:0007669"/>
    <property type="project" value="TreeGrafter"/>
</dbReference>
<dbReference type="InterPro" id="IPR046336">
    <property type="entry name" value="Lon_prtase_N_sf"/>
</dbReference>
<keyword evidence="10" id="KW-1185">Reference proteome</keyword>
<dbReference type="PANTHER" id="PTHR23327:SF42">
    <property type="entry name" value="LON PEPTIDASE N-TERMINAL DOMAIN AND RING FINGER PROTEIN C14F5.10C"/>
    <property type="match status" value="1"/>
</dbReference>
<feature type="region of interest" description="Disordered" evidence="6">
    <location>
        <begin position="416"/>
        <end position="469"/>
    </location>
</feature>
<feature type="compositionally biased region" description="Polar residues" evidence="6">
    <location>
        <begin position="436"/>
        <end position="456"/>
    </location>
</feature>
<dbReference type="InterPro" id="IPR001841">
    <property type="entry name" value="Znf_RING"/>
</dbReference>
<dbReference type="SMART" id="SM00184">
    <property type="entry name" value="RING"/>
    <property type="match status" value="2"/>
</dbReference>
<dbReference type="CDD" id="cd16513">
    <property type="entry name" value="RING-HC_LONFs_rpt1"/>
    <property type="match status" value="1"/>
</dbReference>
<dbReference type="InterPro" id="IPR015947">
    <property type="entry name" value="PUA-like_sf"/>
</dbReference>
<dbReference type="SUPFAM" id="SSF48452">
    <property type="entry name" value="TPR-like"/>
    <property type="match status" value="1"/>
</dbReference>
<keyword evidence="3" id="KW-0862">Zinc</keyword>
<keyword evidence="1" id="KW-0479">Metal-binding</keyword>
<dbReference type="InterPro" id="IPR003111">
    <property type="entry name" value="Lon_prtase_N"/>
</dbReference>
<proteinExistence type="predicted"/>
<dbReference type="PROSITE" id="PS00518">
    <property type="entry name" value="ZF_RING_1"/>
    <property type="match status" value="1"/>
</dbReference>
<feature type="domain" description="RING-type" evidence="7">
    <location>
        <begin position="101"/>
        <end position="136"/>
    </location>
</feature>
<dbReference type="InterPro" id="IPR013083">
    <property type="entry name" value="Znf_RING/FYVE/PHD"/>
</dbReference>
<dbReference type="GO" id="GO:0008270">
    <property type="term" value="F:zinc ion binding"/>
    <property type="evidence" value="ECO:0007669"/>
    <property type="project" value="UniProtKB-KW"/>
</dbReference>
<keyword evidence="5" id="KW-0802">TPR repeat</keyword>
<gene>
    <name evidence="9" type="ORF">GSLYS_00013877001</name>
</gene>
<organism evidence="9 10">
    <name type="scientific">Lymnaea stagnalis</name>
    <name type="common">Great pond snail</name>
    <name type="synonym">Helix stagnalis</name>
    <dbReference type="NCBI Taxonomy" id="6523"/>
    <lineage>
        <taxon>Eukaryota</taxon>
        <taxon>Metazoa</taxon>
        <taxon>Spiralia</taxon>
        <taxon>Lophotrochozoa</taxon>
        <taxon>Mollusca</taxon>
        <taxon>Gastropoda</taxon>
        <taxon>Heterobranchia</taxon>
        <taxon>Euthyneura</taxon>
        <taxon>Panpulmonata</taxon>
        <taxon>Hygrophila</taxon>
        <taxon>Lymnaeoidea</taxon>
        <taxon>Lymnaeidae</taxon>
        <taxon>Lymnaea</taxon>
    </lineage>
</organism>
<dbReference type="PROSITE" id="PS51787">
    <property type="entry name" value="LON_N"/>
    <property type="match status" value="1"/>
</dbReference>
<feature type="domain" description="RING-type" evidence="7">
    <location>
        <begin position="496"/>
        <end position="534"/>
    </location>
</feature>
<dbReference type="SUPFAM" id="SSF57850">
    <property type="entry name" value="RING/U-box"/>
    <property type="match status" value="2"/>
</dbReference>
<name>A0AAV2I0V0_LYMST</name>
<dbReference type="InterPro" id="IPR011990">
    <property type="entry name" value="TPR-like_helical_dom_sf"/>
</dbReference>